<evidence type="ECO:0000259" key="1">
    <source>
        <dbReference type="Pfam" id="PF02627"/>
    </source>
</evidence>
<comment type="caution">
    <text evidence="2">The sequence shown here is derived from an EMBL/GenBank/DDBJ whole genome shotgun (WGS) entry which is preliminary data.</text>
</comment>
<accession>A0A7W7Z1E0</accession>
<feature type="domain" description="Carboxymuconolactone decarboxylase-like" evidence="1">
    <location>
        <begin position="49"/>
        <end position="123"/>
    </location>
</feature>
<dbReference type="RefSeq" id="WP_184254692.1">
    <property type="nucleotide sequence ID" value="NZ_JACHIH010000003.1"/>
</dbReference>
<reference evidence="2 3" key="1">
    <citation type="submission" date="2020-08" db="EMBL/GenBank/DDBJ databases">
        <title>Genomic Encyclopedia of Type Strains, Phase IV (KMG-IV): sequencing the most valuable type-strain genomes for metagenomic binning, comparative biology and taxonomic classification.</title>
        <authorList>
            <person name="Goeker M."/>
        </authorList>
    </citation>
    <scope>NUCLEOTIDE SEQUENCE [LARGE SCALE GENOMIC DNA]</scope>
    <source>
        <strain evidence="2 3">DSM 12706</strain>
    </source>
</reference>
<evidence type="ECO:0000313" key="3">
    <source>
        <dbReference type="Proteomes" id="UP000542353"/>
    </source>
</evidence>
<dbReference type="Gene3D" id="1.20.1290.10">
    <property type="entry name" value="AhpD-like"/>
    <property type="match status" value="1"/>
</dbReference>
<dbReference type="InterPro" id="IPR003779">
    <property type="entry name" value="CMD-like"/>
</dbReference>
<proteinExistence type="predicted"/>
<keyword evidence="3" id="KW-1185">Reference proteome</keyword>
<sequence>METLQPIEVSEAVGEAKALLDGLQQRLPKVPNMLRLLGHSPTVLGSYLDFTDAFNKQLPERLRDLISITVAQITGADYLLSFAHVLAKREGLSDEQMNAARRGESSDVKTAAVLGFAAKAAREHGRVSEGDLAALREAGYSEAETVEIVAYISLSMFRVYFNLMARTAIDFPIVKSADLASSQNSGA</sequence>
<keyword evidence="2" id="KW-0560">Oxidoreductase</keyword>
<dbReference type="PANTHER" id="PTHR35446:SF3">
    <property type="entry name" value="CMD DOMAIN-CONTAINING PROTEIN"/>
    <property type="match status" value="1"/>
</dbReference>
<dbReference type="InterPro" id="IPR029032">
    <property type="entry name" value="AhpD-like"/>
</dbReference>
<gene>
    <name evidence="2" type="ORF">HNR60_000880</name>
</gene>
<dbReference type="GO" id="GO:0051920">
    <property type="term" value="F:peroxiredoxin activity"/>
    <property type="evidence" value="ECO:0007669"/>
    <property type="project" value="InterPro"/>
</dbReference>
<keyword evidence="2" id="KW-0575">Peroxidase</keyword>
<protein>
    <submittedName>
        <fullName evidence="2">AhpD family alkylhydroperoxidase</fullName>
    </submittedName>
</protein>
<dbReference type="EMBL" id="JACHIH010000003">
    <property type="protein sequence ID" value="MBB5046138.1"/>
    <property type="molecule type" value="Genomic_DNA"/>
</dbReference>
<organism evidence="2 3">
    <name type="scientific">Rhodopseudomonas rhenobacensis</name>
    <dbReference type="NCBI Taxonomy" id="87461"/>
    <lineage>
        <taxon>Bacteria</taxon>
        <taxon>Pseudomonadati</taxon>
        <taxon>Pseudomonadota</taxon>
        <taxon>Alphaproteobacteria</taxon>
        <taxon>Hyphomicrobiales</taxon>
        <taxon>Nitrobacteraceae</taxon>
        <taxon>Rhodopseudomonas</taxon>
    </lineage>
</organism>
<name>A0A7W7Z1E0_9BRAD</name>
<dbReference type="SUPFAM" id="SSF69118">
    <property type="entry name" value="AhpD-like"/>
    <property type="match status" value="1"/>
</dbReference>
<evidence type="ECO:0000313" key="2">
    <source>
        <dbReference type="EMBL" id="MBB5046138.1"/>
    </source>
</evidence>
<dbReference type="Pfam" id="PF02627">
    <property type="entry name" value="CMD"/>
    <property type="match status" value="1"/>
</dbReference>
<dbReference type="PANTHER" id="PTHR35446">
    <property type="entry name" value="SI:CH211-175M2.5"/>
    <property type="match status" value="1"/>
</dbReference>
<dbReference type="AlphaFoldDB" id="A0A7W7Z1E0"/>
<dbReference type="Proteomes" id="UP000542353">
    <property type="component" value="Unassembled WGS sequence"/>
</dbReference>